<dbReference type="Proteomes" id="UP000053317">
    <property type="component" value="Unassembled WGS sequence"/>
</dbReference>
<proteinExistence type="predicted"/>
<keyword evidence="4" id="KW-1185">Reference proteome</keyword>
<evidence type="ECO:0000256" key="2">
    <source>
        <dbReference type="SAM" id="MobiDB-lite"/>
    </source>
</evidence>
<feature type="compositionally biased region" description="Polar residues" evidence="2">
    <location>
        <begin position="117"/>
        <end position="126"/>
    </location>
</feature>
<accession>A0A0G2FSN9</accession>
<comment type="caution">
    <text evidence="3">The sequence shown here is derived from an EMBL/GenBank/DDBJ whole genome shotgun (WGS) entry which is preliminary data.</text>
</comment>
<gene>
    <name evidence="3" type="ORF">UCRPC4_g06597</name>
</gene>
<feature type="region of interest" description="Disordered" evidence="2">
    <location>
        <begin position="1"/>
        <end position="53"/>
    </location>
</feature>
<evidence type="ECO:0000313" key="4">
    <source>
        <dbReference type="Proteomes" id="UP000053317"/>
    </source>
</evidence>
<organism evidence="3 4">
    <name type="scientific">Phaeomoniella chlamydospora</name>
    <name type="common">Phaeoacremonium chlamydosporum</name>
    <dbReference type="NCBI Taxonomy" id="158046"/>
    <lineage>
        <taxon>Eukaryota</taxon>
        <taxon>Fungi</taxon>
        <taxon>Dikarya</taxon>
        <taxon>Ascomycota</taxon>
        <taxon>Pezizomycotina</taxon>
        <taxon>Eurotiomycetes</taxon>
        <taxon>Chaetothyriomycetidae</taxon>
        <taxon>Phaeomoniellales</taxon>
        <taxon>Phaeomoniellaceae</taxon>
        <taxon>Phaeomoniella</taxon>
    </lineage>
</organism>
<feature type="coiled-coil region" evidence="1">
    <location>
        <begin position="213"/>
        <end position="240"/>
    </location>
</feature>
<reference evidence="3 4" key="2">
    <citation type="submission" date="2015-05" db="EMBL/GenBank/DDBJ databases">
        <authorList>
            <person name="Morales-Cruz A."/>
            <person name="Amrine K.C."/>
            <person name="Cantu D."/>
        </authorList>
    </citation>
    <scope>NUCLEOTIDE SEQUENCE [LARGE SCALE GENOMIC DNA]</scope>
    <source>
        <strain evidence="3">UCRPC4</strain>
    </source>
</reference>
<sequence>MRKGTTNGTIEPWVFDESPPLGNEYDLELGNIAPRTDGLEEPDEDDEPAAHMSASCLAAVKRMAGALGDEEQSNKKLRIDFDSYRNEAESSKMAQSAEIETLKAQMIDMWRQLSSIGNPNKATAAQGTRERRRRSDQIPASSDIKALCSKYRKIESSQVALTKELQSVKTDLKMQRLANTQLLQQQERLDERPQGGHEAALSADTITVAATQSVAKDNRIKSLEAELDSARHELTAMQSVAEANRAQSSKAAVEADAETASLRQSKAALSASLLSAQREIKEYQQKLKTQEQATGNFAAGLRNSQREVADLQSRINVLVGNDEISRREVQEAQRTYQSHIDRLFRARGLLQRRIEQEEDRKEVAQIDCAELAMAYATSLGIPKGNKDRFMREMPLTRPMLERLIEFPLLRKRFLEPLATKPRNRPVKDEAGGAESVPEVD</sequence>
<evidence type="ECO:0000256" key="1">
    <source>
        <dbReference type="SAM" id="Coils"/>
    </source>
</evidence>
<dbReference type="EMBL" id="LCWF01000203">
    <property type="protein sequence ID" value="KKY14908.1"/>
    <property type="molecule type" value="Genomic_DNA"/>
</dbReference>
<keyword evidence="1" id="KW-0175">Coiled coil</keyword>
<feature type="coiled-coil region" evidence="1">
    <location>
        <begin position="266"/>
        <end position="374"/>
    </location>
</feature>
<name>A0A0G2FSN9_PHACM</name>
<feature type="region of interest" description="Disordered" evidence="2">
    <location>
        <begin position="419"/>
        <end position="440"/>
    </location>
</feature>
<reference evidence="3 4" key="1">
    <citation type="submission" date="2015-05" db="EMBL/GenBank/DDBJ databases">
        <title>Distinctive expansion of gene families associated with plant cell wall degradation and secondary metabolism in the genomes of grapevine trunk pathogens.</title>
        <authorList>
            <person name="Lawrence D.P."/>
            <person name="Travadon R."/>
            <person name="Rolshausen P.E."/>
            <person name="Baumgartner K."/>
        </authorList>
    </citation>
    <scope>NUCLEOTIDE SEQUENCE [LARGE SCALE GENOMIC DNA]</scope>
    <source>
        <strain evidence="3">UCRPC4</strain>
    </source>
</reference>
<evidence type="ECO:0000313" key="3">
    <source>
        <dbReference type="EMBL" id="KKY14908.1"/>
    </source>
</evidence>
<feature type="region of interest" description="Disordered" evidence="2">
    <location>
        <begin position="117"/>
        <end position="141"/>
    </location>
</feature>
<protein>
    <submittedName>
        <fullName evidence="3">Uncharacterized protein</fullName>
    </submittedName>
</protein>
<dbReference type="AlphaFoldDB" id="A0A0G2FSN9"/>